<dbReference type="Pfam" id="PF05193">
    <property type="entry name" value="Peptidase_M16_C"/>
    <property type="match status" value="2"/>
</dbReference>
<sequence length="931" mass="100120">MRDILSIPSGRRFPSTALCRGRSALATASLAALCFAVAAADVPAFASRPAAHYQPRANERVGTLPNGLRYFIERGQPGDKVEFRLVVRAGEAEILPREQEVAHVVEHIVSHKLRDIATKGSPAQRVARYGGVPGGDFNAGAGFVQTNYFIRMPANEAAAIAEGFDILRDWATPGEISDEEIDRDRKAVVEEKRRASPSIMHGFETLRRTWYPGEPLYTYHFDPAGTISATAATIRDFHRRWYVPANMALIVVGDIDPDVALGEIRRRFEDIPAGEPVPQRADLRIEAIAGGAFVATASPGGRESDLTVSYKYRRQPAGSPGLVRQAAIARISDMLLAGAFANITQRYGSPLEAGGVSTSFHGNPGSYGGVDVLVAKGKLRPGRVADGLFEILRLLETVRRQGFSVADIEAARARLLGSPPQLRGGPGRWEALFVDGAFEPDEAAIQGEVRALTASEFNDAMKALLDPKARDVVLIRPDHRPELDLSEMDFRSLAAKVARAPAARLSGPVVREPELLAFTAAGGVAPGNGKRAVDGAGEADHGFSRSTLPRSNATLFVRKTAGPIRLHMERRGGEGRFAPADANGLDLASDLVAWSGLGGLDRFEIQRFLASRQISLDASVGGARESLSVSGPAREWSLLLRLARTRILEPQCRADALDDMVAVRSDAFSSAASLTAARADFSNFIARVLGEAELPGGDDVRALKLADACRKERLALGDTEGMTIFVEGDLDEAEMSRSVGAMLDLPASGPKPPLRVREVVEPRPGRHTMRAGEGALASVSLLVHMRADGPPVSDAGFLVADILVERMNHRLRTVERGTYSAGGGFTARNAPYRETLSIGFDCDAANVDRMAAAARDEFRILRENGVTGDELARARRKRAGRGRGLAELAGDWINRATLAPLPAANDVEVAGWIAENVDPSRIAEFVRLPET</sequence>
<dbReference type="PANTHER" id="PTHR11851">
    <property type="entry name" value="METALLOPROTEASE"/>
    <property type="match status" value="1"/>
</dbReference>
<reference evidence="6 7" key="1">
    <citation type="submission" date="2021-08" db="EMBL/GenBank/DDBJ databases">
        <authorList>
            <person name="Tuo L."/>
        </authorList>
    </citation>
    <scope>NUCLEOTIDE SEQUENCE [LARGE SCALE GENOMIC DNA]</scope>
    <source>
        <strain evidence="6 7">JCM 31229</strain>
    </source>
</reference>
<dbReference type="InterPro" id="IPR011249">
    <property type="entry name" value="Metalloenz_LuxS/M16"/>
</dbReference>
<comment type="similarity">
    <text evidence="1">Belongs to the peptidase M16 family.</text>
</comment>
<dbReference type="PANTHER" id="PTHR11851:SF49">
    <property type="entry name" value="MITOCHONDRIAL-PROCESSING PEPTIDASE SUBUNIT ALPHA"/>
    <property type="match status" value="1"/>
</dbReference>
<organism evidence="6 7">
    <name type="scientific">Sphingomonas colocasiae</name>
    <dbReference type="NCBI Taxonomy" id="1848973"/>
    <lineage>
        <taxon>Bacteria</taxon>
        <taxon>Pseudomonadati</taxon>
        <taxon>Pseudomonadota</taxon>
        <taxon>Alphaproteobacteria</taxon>
        <taxon>Sphingomonadales</taxon>
        <taxon>Sphingomonadaceae</taxon>
        <taxon>Sphingomonas</taxon>
    </lineage>
</organism>
<dbReference type="Proteomes" id="UP000706039">
    <property type="component" value="Unassembled WGS sequence"/>
</dbReference>
<evidence type="ECO:0000313" key="7">
    <source>
        <dbReference type="Proteomes" id="UP000706039"/>
    </source>
</evidence>
<evidence type="ECO:0000313" key="6">
    <source>
        <dbReference type="EMBL" id="MBY8823247.1"/>
    </source>
</evidence>
<keyword evidence="7" id="KW-1185">Reference proteome</keyword>
<feature type="chain" id="PRO_5046111901" evidence="3">
    <location>
        <begin position="40"/>
        <end position="931"/>
    </location>
</feature>
<dbReference type="InterPro" id="IPR007863">
    <property type="entry name" value="Peptidase_M16_C"/>
</dbReference>
<feature type="domain" description="Peptidase M16 N-terminal" evidence="4">
    <location>
        <begin position="73"/>
        <end position="196"/>
    </location>
</feature>
<proteinExistence type="inferred from homology"/>
<protein>
    <submittedName>
        <fullName evidence="6">Insulinase family protein</fullName>
    </submittedName>
</protein>
<keyword evidence="2" id="KW-0378">Hydrolase</keyword>
<feature type="signal peptide" evidence="3">
    <location>
        <begin position="1"/>
        <end position="39"/>
    </location>
</feature>
<keyword evidence="2" id="KW-0645">Protease</keyword>
<evidence type="ECO:0000256" key="2">
    <source>
        <dbReference type="ARBA" id="ARBA00023049"/>
    </source>
</evidence>
<feature type="domain" description="Peptidase M16 C-terminal" evidence="5">
    <location>
        <begin position="722"/>
        <end position="877"/>
    </location>
</feature>
<comment type="caution">
    <text evidence="6">The sequence shown here is derived from an EMBL/GenBank/DDBJ whole genome shotgun (WGS) entry which is preliminary data.</text>
</comment>
<dbReference type="InterPro" id="IPR050361">
    <property type="entry name" value="MPP/UQCRC_Complex"/>
</dbReference>
<dbReference type="EMBL" id="JAINVV010000005">
    <property type="protein sequence ID" value="MBY8823247.1"/>
    <property type="molecule type" value="Genomic_DNA"/>
</dbReference>
<keyword evidence="3" id="KW-0732">Signal</keyword>
<dbReference type="Gene3D" id="3.30.830.10">
    <property type="entry name" value="Metalloenzyme, LuxS/M16 peptidase-like"/>
    <property type="match status" value="3"/>
</dbReference>
<evidence type="ECO:0000256" key="1">
    <source>
        <dbReference type="ARBA" id="ARBA00007261"/>
    </source>
</evidence>
<dbReference type="InterPro" id="IPR011765">
    <property type="entry name" value="Pept_M16_N"/>
</dbReference>
<dbReference type="Pfam" id="PF00675">
    <property type="entry name" value="Peptidase_M16"/>
    <property type="match status" value="1"/>
</dbReference>
<evidence type="ECO:0000259" key="4">
    <source>
        <dbReference type="Pfam" id="PF00675"/>
    </source>
</evidence>
<dbReference type="SUPFAM" id="SSF63411">
    <property type="entry name" value="LuxS/MPP-like metallohydrolase"/>
    <property type="match status" value="3"/>
</dbReference>
<accession>A0ABS7PS83</accession>
<dbReference type="RefSeq" id="WP_222990364.1">
    <property type="nucleotide sequence ID" value="NZ_JAINVV010000005.1"/>
</dbReference>
<feature type="domain" description="Peptidase M16 C-terminal" evidence="5">
    <location>
        <begin position="229"/>
        <end position="415"/>
    </location>
</feature>
<evidence type="ECO:0000256" key="3">
    <source>
        <dbReference type="SAM" id="SignalP"/>
    </source>
</evidence>
<evidence type="ECO:0000259" key="5">
    <source>
        <dbReference type="Pfam" id="PF05193"/>
    </source>
</evidence>
<keyword evidence="2" id="KW-0482">Metalloprotease</keyword>
<gene>
    <name evidence="6" type="ORF">K7G82_13155</name>
</gene>
<name>A0ABS7PS83_9SPHN</name>